<protein>
    <submittedName>
        <fullName evidence="1">Uncharacterized protein</fullName>
    </submittedName>
</protein>
<accession>A0A4Y2T0Y4</accession>
<dbReference type="EMBL" id="BGPR01024999">
    <property type="protein sequence ID" value="GBN93550.1"/>
    <property type="molecule type" value="Genomic_DNA"/>
</dbReference>
<evidence type="ECO:0000313" key="2">
    <source>
        <dbReference type="Proteomes" id="UP000499080"/>
    </source>
</evidence>
<name>A0A4Y2T0Y4_ARAVE</name>
<dbReference type="AlphaFoldDB" id="A0A4Y2T0Y4"/>
<proteinExistence type="predicted"/>
<dbReference type="OrthoDB" id="6515820at2759"/>
<reference evidence="1 2" key="1">
    <citation type="journal article" date="2019" name="Sci. Rep.">
        <title>Orb-weaving spider Araneus ventricosus genome elucidates the spidroin gene catalogue.</title>
        <authorList>
            <person name="Kono N."/>
            <person name="Nakamura H."/>
            <person name="Ohtoshi R."/>
            <person name="Moran D.A.P."/>
            <person name="Shinohara A."/>
            <person name="Yoshida Y."/>
            <person name="Fujiwara M."/>
            <person name="Mori M."/>
            <person name="Tomita M."/>
            <person name="Arakawa K."/>
        </authorList>
    </citation>
    <scope>NUCLEOTIDE SEQUENCE [LARGE SCALE GENOMIC DNA]</scope>
</reference>
<comment type="caution">
    <text evidence="1">The sequence shown here is derived from an EMBL/GenBank/DDBJ whole genome shotgun (WGS) entry which is preliminary data.</text>
</comment>
<organism evidence="1 2">
    <name type="scientific">Araneus ventricosus</name>
    <name type="common">Orbweaver spider</name>
    <name type="synonym">Epeira ventricosa</name>
    <dbReference type="NCBI Taxonomy" id="182803"/>
    <lineage>
        <taxon>Eukaryota</taxon>
        <taxon>Metazoa</taxon>
        <taxon>Ecdysozoa</taxon>
        <taxon>Arthropoda</taxon>
        <taxon>Chelicerata</taxon>
        <taxon>Arachnida</taxon>
        <taxon>Araneae</taxon>
        <taxon>Araneomorphae</taxon>
        <taxon>Entelegynae</taxon>
        <taxon>Araneoidea</taxon>
        <taxon>Araneidae</taxon>
        <taxon>Araneus</taxon>
    </lineage>
</organism>
<evidence type="ECO:0000313" key="1">
    <source>
        <dbReference type="EMBL" id="GBN93550.1"/>
    </source>
</evidence>
<gene>
    <name evidence="1" type="ORF">AVEN_203967_1</name>
</gene>
<sequence length="96" mass="10910">MSLPDNVSLMVGKRVLQGYVSGIQKVQLEDPDIRPILKKKLKSADRLSRQEIAPERPATKRYWALWDSLPVSSSSSSFKITRCVLKQRSCCFKTGR</sequence>
<dbReference type="Proteomes" id="UP000499080">
    <property type="component" value="Unassembled WGS sequence"/>
</dbReference>
<keyword evidence="2" id="KW-1185">Reference proteome</keyword>